<evidence type="ECO:0000313" key="2">
    <source>
        <dbReference type="EMBL" id="WAR11031.1"/>
    </source>
</evidence>
<evidence type="ECO:0000313" key="1">
    <source>
        <dbReference type="EMBL" id="WAR10644.1"/>
    </source>
</evidence>
<dbReference type="Proteomes" id="UP001164746">
    <property type="component" value="Chromosome 7"/>
</dbReference>
<organism evidence="1 3">
    <name type="scientific">Mya arenaria</name>
    <name type="common">Soft-shell clam</name>
    <dbReference type="NCBI Taxonomy" id="6604"/>
    <lineage>
        <taxon>Eukaryota</taxon>
        <taxon>Metazoa</taxon>
        <taxon>Spiralia</taxon>
        <taxon>Lophotrochozoa</taxon>
        <taxon>Mollusca</taxon>
        <taxon>Bivalvia</taxon>
        <taxon>Autobranchia</taxon>
        <taxon>Heteroconchia</taxon>
        <taxon>Euheterodonta</taxon>
        <taxon>Imparidentia</taxon>
        <taxon>Neoheterodontei</taxon>
        <taxon>Myida</taxon>
        <taxon>Myoidea</taxon>
        <taxon>Myidae</taxon>
        <taxon>Mya</taxon>
    </lineage>
</organism>
<protein>
    <submittedName>
        <fullName evidence="1">Uncharacterized protein</fullName>
    </submittedName>
</protein>
<accession>A0ABY7ENX3</accession>
<evidence type="ECO:0000313" key="3">
    <source>
        <dbReference type="Proteomes" id="UP001164746"/>
    </source>
</evidence>
<keyword evidence="3" id="KW-1185">Reference proteome</keyword>
<gene>
    <name evidence="1" type="ORF">MAR_035720</name>
    <name evidence="2" type="ORF">MAR_036107</name>
</gene>
<proteinExistence type="predicted"/>
<dbReference type="EMBL" id="CP111018">
    <property type="protein sequence ID" value="WAR10644.1"/>
    <property type="molecule type" value="Genomic_DNA"/>
</dbReference>
<name>A0ABY7ENX3_MYAAR</name>
<dbReference type="EMBL" id="CP111018">
    <property type="protein sequence ID" value="WAR11031.1"/>
    <property type="molecule type" value="Genomic_DNA"/>
</dbReference>
<reference evidence="1" key="1">
    <citation type="submission" date="2022-11" db="EMBL/GenBank/DDBJ databases">
        <title>Centuries of genome instability and evolution in soft-shell clam transmissible cancer (bioRxiv).</title>
        <authorList>
            <person name="Hart S.F.M."/>
            <person name="Yonemitsu M.A."/>
            <person name="Giersch R.M."/>
            <person name="Beal B.F."/>
            <person name="Arriagada G."/>
            <person name="Davis B.W."/>
            <person name="Ostrander E.A."/>
            <person name="Goff S.P."/>
            <person name="Metzger M.J."/>
        </authorList>
    </citation>
    <scope>NUCLEOTIDE SEQUENCE</scope>
    <source>
        <strain evidence="1">MELC-2E11</strain>
        <tissue evidence="1">Siphon/mantle</tissue>
    </source>
</reference>
<sequence>MLLFIITMLSRSYLRPIHSFGFQFLFQLLNAGLELLDLALELGHQSLLFFKLLVQGLDLILLPGTRAALSRGFTLT</sequence>